<dbReference type="RefSeq" id="WP_150205323.1">
    <property type="nucleotide sequence ID" value="NZ_CP029190.1"/>
</dbReference>
<name>A0A5P2CVN2_STRVZ</name>
<evidence type="ECO:0000313" key="1">
    <source>
        <dbReference type="EMBL" id="QES46503.1"/>
    </source>
</evidence>
<evidence type="ECO:0000313" key="2">
    <source>
        <dbReference type="Proteomes" id="UP000325211"/>
    </source>
</evidence>
<sequence length="201" mass="22240">MKSLLNDWRERLPVRTDQQLAVDVPRRLVWTVSVMWAIVALYVAQVHVPRNVVTLPGQHTVAPLANSVAAQGWAFFTKSPRDAALIPYTERAGGWRNELLAPHSEPQNAFGLDRRSRSQGIEIAMLSLEAPKEAKWKECSSDLPACLASANPPVATTNRSPEPSLCGRVALVQEEPVPFAWRDLKAEKLMPKSVLALEVTC</sequence>
<dbReference type="Pfam" id="PF17418">
    <property type="entry name" value="SdpA"/>
    <property type="match status" value="1"/>
</dbReference>
<dbReference type="EMBL" id="CP029190">
    <property type="protein sequence ID" value="QES46503.1"/>
    <property type="molecule type" value="Genomic_DNA"/>
</dbReference>
<gene>
    <name evidence="1" type="ORF">DEJ50_00125</name>
</gene>
<proteinExistence type="predicted"/>
<accession>A0A5P2CVN2</accession>
<dbReference type="Proteomes" id="UP000325211">
    <property type="component" value="Chromosome"/>
</dbReference>
<dbReference type="InterPro" id="IPR023902">
    <property type="entry name" value="Sporulation_SdpA"/>
</dbReference>
<dbReference type="OrthoDB" id="799068at2"/>
<organism evidence="1 2">
    <name type="scientific">Streptomyces venezuelae</name>
    <dbReference type="NCBI Taxonomy" id="54571"/>
    <lineage>
        <taxon>Bacteria</taxon>
        <taxon>Bacillati</taxon>
        <taxon>Actinomycetota</taxon>
        <taxon>Actinomycetes</taxon>
        <taxon>Kitasatosporales</taxon>
        <taxon>Streptomycetaceae</taxon>
        <taxon>Streptomyces</taxon>
    </lineage>
</organism>
<reference evidence="1 2" key="1">
    <citation type="submission" date="2018-05" db="EMBL/GenBank/DDBJ databases">
        <title>Streptomyces venezuelae.</title>
        <authorList>
            <person name="Kim W."/>
            <person name="Lee N."/>
            <person name="Cho B.-K."/>
        </authorList>
    </citation>
    <scope>NUCLEOTIDE SEQUENCE [LARGE SCALE GENOMIC DNA]</scope>
    <source>
        <strain evidence="1 2">ATCC 21782</strain>
    </source>
</reference>
<dbReference type="AlphaFoldDB" id="A0A5P2CVN2"/>
<protein>
    <submittedName>
        <fullName evidence="1">SdpA family antimicrobial peptide system protein</fullName>
    </submittedName>
</protein>
<dbReference type="NCBIfam" id="TIGR04034">
    <property type="entry name" value="export_SdpA"/>
    <property type="match status" value="1"/>
</dbReference>